<dbReference type="EMBL" id="CADCWG010000146">
    <property type="protein sequence ID" value="CAA9555396.1"/>
    <property type="molecule type" value="Genomic_DNA"/>
</dbReference>
<dbReference type="Gene3D" id="3.40.630.30">
    <property type="match status" value="1"/>
</dbReference>
<sequence length="196" mass="21105">MRPAYLTGERIYLRAMLASDAEQATAWSCGPFPINASRAEAVLKETHRQAWGGADPLHLAIVRLPAAGARDGGAGPEHEDPAEEIVGGAELAEPRGRRGRLALRFAPSLSADEADSLRAEALGIVVPWARDELELMTVTIQIPADGRATIAAADALGMIRAVRLREAVLRPGHRVDLFYYQALNPRWAVGPGDSER</sequence>
<organism evidence="1">
    <name type="scientific">uncultured Thermomicrobiales bacterium</name>
    <dbReference type="NCBI Taxonomy" id="1645740"/>
    <lineage>
        <taxon>Bacteria</taxon>
        <taxon>Pseudomonadati</taxon>
        <taxon>Thermomicrobiota</taxon>
        <taxon>Thermomicrobia</taxon>
        <taxon>Thermomicrobiales</taxon>
        <taxon>environmental samples</taxon>
    </lineage>
</organism>
<proteinExistence type="predicted"/>
<evidence type="ECO:0000313" key="1">
    <source>
        <dbReference type="EMBL" id="CAA9555396.1"/>
    </source>
</evidence>
<name>A0A6J4UQF7_9BACT</name>
<evidence type="ECO:0008006" key="2">
    <source>
        <dbReference type="Google" id="ProtNLM"/>
    </source>
</evidence>
<reference evidence="1" key="1">
    <citation type="submission" date="2020-02" db="EMBL/GenBank/DDBJ databases">
        <authorList>
            <person name="Meier V. D."/>
        </authorList>
    </citation>
    <scope>NUCLEOTIDE SEQUENCE</scope>
    <source>
        <strain evidence="1">AVDCRST_MAG49</strain>
    </source>
</reference>
<protein>
    <recommendedName>
        <fullName evidence="2">N-acetyltransferase domain-containing protein</fullName>
    </recommendedName>
</protein>
<gene>
    <name evidence="1" type="ORF">AVDCRST_MAG49-2870</name>
</gene>
<accession>A0A6J4UQF7</accession>
<dbReference type="AlphaFoldDB" id="A0A6J4UQF7"/>